<reference evidence="2" key="2">
    <citation type="submission" date="2021-04" db="EMBL/GenBank/DDBJ databases">
        <authorList>
            <person name="Gilroy R."/>
        </authorList>
    </citation>
    <scope>NUCLEOTIDE SEQUENCE</scope>
    <source>
        <strain evidence="2">CHK195-6426</strain>
    </source>
</reference>
<comment type="caution">
    <text evidence="2">The sequence shown here is derived from an EMBL/GenBank/DDBJ whole genome shotgun (WGS) entry which is preliminary data.</text>
</comment>
<proteinExistence type="predicted"/>
<dbReference type="AlphaFoldDB" id="A0A9D1R5Q9"/>
<sequence>MNLGILIIAIVGGAAGILSTLFLTVSFPAVIIWKIYRRIRYSIPITK</sequence>
<protein>
    <submittedName>
        <fullName evidence="2">Uncharacterized protein</fullName>
    </submittedName>
</protein>
<keyword evidence="1" id="KW-0472">Membrane</keyword>
<dbReference type="RefSeq" id="WP_318703739.1">
    <property type="nucleotide sequence ID" value="NZ_CALWMU010000029.1"/>
</dbReference>
<dbReference type="EMBL" id="DXGH01000017">
    <property type="protein sequence ID" value="HIW80561.1"/>
    <property type="molecule type" value="Genomic_DNA"/>
</dbReference>
<name>A0A9D1R5Q9_9FIRM</name>
<keyword evidence="1" id="KW-1133">Transmembrane helix</keyword>
<evidence type="ECO:0000313" key="2">
    <source>
        <dbReference type="EMBL" id="HIW80561.1"/>
    </source>
</evidence>
<dbReference type="Proteomes" id="UP000824265">
    <property type="component" value="Unassembled WGS sequence"/>
</dbReference>
<gene>
    <name evidence="2" type="ORF">H9742_03380</name>
</gene>
<evidence type="ECO:0000313" key="3">
    <source>
        <dbReference type="Proteomes" id="UP000824265"/>
    </source>
</evidence>
<keyword evidence="1" id="KW-0812">Transmembrane</keyword>
<reference evidence="2" key="1">
    <citation type="journal article" date="2021" name="PeerJ">
        <title>Extensive microbial diversity within the chicken gut microbiome revealed by metagenomics and culture.</title>
        <authorList>
            <person name="Gilroy R."/>
            <person name="Ravi A."/>
            <person name="Getino M."/>
            <person name="Pursley I."/>
            <person name="Horton D.L."/>
            <person name="Alikhan N.F."/>
            <person name="Baker D."/>
            <person name="Gharbi K."/>
            <person name="Hall N."/>
            <person name="Watson M."/>
            <person name="Adriaenssens E.M."/>
            <person name="Foster-Nyarko E."/>
            <person name="Jarju S."/>
            <person name="Secka A."/>
            <person name="Antonio M."/>
            <person name="Oren A."/>
            <person name="Chaudhuri R.R."/>
            <person name="La Ragione R."/>
            <person name="Hildebrand F."/>
            <person name="Pallen M.J."/>
        </authorList>
    </citation>
    <scope>NUCLEOTIDE SEQUENCE</scope>
    <source>
        <strain evidence="2">CHK195-6426</strain>
    </source>
</reference>
<evidence type="ECO:0000256" key="1">
    <source>
        <dbReference type="SAM" id="Phobius"/>
    </source>
</evidence>
<accession>A0A9D1R5Q9</accession>
<feature type="transmembrane region" description="Helical" evidence="1">
    <location>
        <begin position="6"/>
        <end position="33"/>
    </location>
</feature>
<organism evidence="2 3">
    <name type="scientific">Candidatus Acetatifactor stercoripullorum</name>
    <dbReference type="NCBI Taxonomy" id="2838414"/>
    <lineage>
        <taxon>Bacteria</taxon>
        <taxon>Bacillati</taxon>
        <taxon>Bacillota</taxon>
        <taxon>Clostridia</taxon>
        <taxon>Lachnospirales</taxon>
        <taxon>Lachnospiraceae</taxon>
        <taxon>Acetatifactor</taxon>
    </lineage>
</organism>